<gene>
    <name evidence="6" type="ORF">PX52LOC_06652</name>
</gene>
<sequence length="126" mass="13995">MEAIPKWQRVTGWVLSGLLIVVFLPSAFFKIAQPEGFSDEWSKTYPASTALPLGVIELTTFVIYLVPKTRYLGGLLMLAYLGGAVATHVHANDGKFFVPVIVGIIAWLGLYLRDRKLRALVPFVME</sequence>
<feature type="transmembrane region" description="Helical" evidence="5">
    <location>
        <begin position="71"/>
        <end position="90"/>
    </location>
</feature>
<accession>A0A5C1ANJ4</accession>
<evidence type="ECO:0000313" key="7">
    <source>
        <dbReference type="Proteomes" id="UP000324974"/>
    </source>
</evidence>
<reference evidence="7" key="1">
    <citation type="submission" date="2019-08" db="EMBL/GenBank/DDBJ databases">
        <title>Limnoglobus roseus gen. nov., sp. nov., a novel freshwater planctomycete with a giant genome from the family Gemmataceae.</title>
        <authorList>
            <person name="Kulichevskaya I.S."/>
            <person name="Naumoff D.G."/>
            <person name="Miroshnikov K."/>
            <person name="Ivanova A."/>
            <person name="Philippov D.A."/>
            <person name="Hakobyan A."/>
            <person name="Rijpstra I.C."/>
            <person name="Sinninghe Damste J.S."/>
            <person name="Liesack W."/>
            <person name="Dedysh S.N."/>
        </authorList>
    </citation>
    <scope>NUCLEOTIDE SEQUENCE [LARGE SCALE GENOMIC DNA]</scope>
    <source>
        <strain evidence="7">PX52</strain>
    </source>
</reference>
<protein>
    <submittedName>
        <fullName evidence="6">DoxX family protein</fullName>
    </submittedName>
</protein>
<keyword evidence="7" id="KW-1185">Reference proteome</keyword>
<dbReference type="Pfam" id="PF13564">
    <property type="entry name" value="DoxX_2"/>
    <property type="match status" value="1"/>
</dbReference>
<feature type="transmembrane region" description="Helical" evidence="5">
    <location>
        <begin position="96"/>
        <end position="112"/>
    </location>
</feature>
<keyword evidence="4 5" id="KW-0472">Membrane</keyword>
<feature type="transmembrane region" description="Helical" evidence="5">
    <location>
        <begin position="12"/>
        <end position="32"/>
    </location>
</feature>
<keyword evidence="2 5" id="KW-0812">Transmembrane</keyword>
<dbReference type="OrthoDB" id="9811373at2"/>
<evidence type="ECO:0000256" key="5">
    <source>
        <dbReference type="SAM" id="Phobius"/>
    </source>
</evidence>
<dbReference type="GO" id="GO:0016020">
    <property type="term" value="C:membrane"/>
    <property type="evidence" value="ECO:0007669"/>
    <property type="project" value="UniProtKB-SubCell"/>
</dbReference>
<organism evidence="6 7">
    <name type="scientific">Limnoglobus roseus</name>
    <dbReference type="NCBI Taxonomy" id="2598579"/>
    <lineage>
        <taxon>Bacteria</taxon>
        <taxon>Pseudomonadati</taxon>
        <taxon>Planctomycetota</taxon>
        <taxon>Planctomycetia</taxon>
        <taxon>Gemmatales</taxon>
        <taxon>Gemmataceae</taxon>
        <taxon>Limnoglobus</taxon>
    </lineage>
</organism>
<dbReference type="AlphaFoldDB" id="A0A5C1ANJ4"/>
<evidence type="ECO:0000256" key="3">
    <source>
        <dbReference type="ARBA" id="ARBA00022989"/>
    </source>
</evidence>
<keyword evidence="3 5" id="KW-1133">Transmembrane helix</keyword>
<dbReference type="RefSeq" id="WP_149113950.1">
    <property type="nucleotide sequence ID" value="NZ_CP042425.1"/>
</dbReference>
<dbReference type="Proteomes" id="UP000324974">
    <property type="component" value="Chromosome"/>
</dbReference>
<proteinExistence type="predicted"/>
<evidence type="ECO:0000256" key="1">
    <source>
        <dbReference type="ARBA" id="ARBA00004141"/>
    </source>
</evidence>
<evidence type="ECO:0000256" key="4">
    <source>
        <dbReference type="ARBA" id="ARBA00023136"/>
    </source>
</evidence>
<feature type="transmembrane region" description="Helical" evidence="5">
    <location>
        <begin position="44"/>
        <end position="66"/>
    </location>
</feature>
<comment type="subcellular location">
    <subcellularLocation>
        <location evidence="1">Membrane</location>
        <topology evidence="1">Multi-pass membrane protein</topology>
    </subcellularLocation>
</comment>
<dbReference type="EMBL" id="CP042425">
    <property type="protein sequence ID" value="QEL19576.1"/>
    <property type="molecule type" value="Genomic_DNA"/>
</dbReference>
<name>A0A5C1ANJ4_9BACT</name>
<evidence type="ECO:0000256" key="2">
    <source>
        <dbReference type="ARBA" id="ARBA00022692"/>
    </source>
</evidence>
<dbReference type="KEGG" id="lrs:PX52LOC_06652"/>
<evidence type="ECO:0000313" key="6">
    <source>
        <dbReference type="EMBL" id="QEL19576.1"/>
    </source>
</evidence>
<dbReference type="InterPro" id="IPR032808">
    <property type="entry name" value="DoxX"/>
</dbReference>